<reference evidence="1" key="1">
    <citation type="submission" date="2014-09" db="EMBL/GenBank/DDBJ databases">
        <authorList>
            <person name="Magalhaes I.L.F."/>
            <person name="Oliveira U."/>
            <person name="Santos F.R."/>
            <person name="Vidigal T.H.D.A."/>
            <person name="Brescovit A.D."/>
            <person name="Santos A.J."/>
        </authorList>
    </citation>
    <scope>NUCLEOTIDE SEQUENCE</scope>
    <source>
        <tissue evidence="1">Shoot tissue taken approximately 20 cm above the soil surface</tissue>
    </source>
</reference>
<protein>
    <submittedName>
        <fullName evidence="1">Uncharacterized protein</fullName>
    </submittedName>
</protein>
<evidence type="ECO:0000313" key="1">
    <source>
        <dbReference type="EMBL" id="JAD14765.1"/>
    </source>
</evidence>
<reference evidence="1" key="2">
    <citation type="journal article" date="2015" name="Data Brief">
        <title>Shoot transcriptome of the giant reed, Arundo donax.</title>
        <authorList>
            <person name="Barrero R.A."/>
            <person name="Guerrero F.D."/>
            <person name="Moolhuijzen P."/>
            <person name="Goolsby J.A."/>
            <person name="Tidwell J."/>
            <person name="Bellgard S.E."/>
            <person name="Bellgard M.I."/>
        </authorList>
    </citation>
    <scope>NUCLEOTIDE SEQUENCE</scope>
    <source>
        <tissue evidence="1">Shoot tissue taken approximately 20 cm above the soil surface</tissue>
    </source>
</reference>
<accession>A0A0A8XQB1</accession>
<sequence length="27" mass="2977">MSPRRVNSSRFSAMAWSISSKNSSSES</sequence>
<dbReference type="EMBL" id="GBRH01283130">
    <property type="protein sequence ID" value="JAD14765.1"/>
    <property type="molecule type" value="Transcribed_RNA"/>
</dbReference>
<name>A0A0A8XQB1_ARUDO</name>
<dbReference type="AlphaFoldDB" id="A0A0A8XQB1"/>
<organism evidence="1">
    <name type="scientific">Arundo donax</name>
    <name type="common">Giant reed</name>
    <name type="synonym">Donax arundinaceus</name>
    <dbReference type="NCBI Taxonomy" id="35708"/>
    <lineage>
        <taxon>Eukaryota</taxon>
        <taxon>Viridiplantae</taxon>
        <taxon>Streptophyta</taxon>
        <taxon>Embryophyta</taxon>
        <taxon>Tracheophyta</taxon>
        <taxon>Spermatophyta</taxon>
        <taxon>Magnoliopsida</taxon>
        <taxon>Liliopsida</taxon>
        <taxon>Poales</taxon>
        <taxon>Poaceae</taxon>
        <taxon>PACMAD clade</taxon>
        <taxon>Arundinoideae</taxon>
        <taxon>Arundineae</taxon>
        <taxon>Arundo</taxon>
    </lineage>
</organism>
<proteinExistence type="predicted"/>